<organism evidence="2 3">
    <name type="scientific">Rubrivirga marina</name>
    <dbReference type="NCBI Taxonomy" id="1196024"/>
    <lineage>
        <taxon>Bacteria</taxon>
        <taxon>Pseudomonadati</taxon>
        <taxon>Rhodothermota</taxon>
        <taxon>Rhodothermia</taxon>
        <taxon>Rhodothermales</taxon>
        <taxon>Rubricoccaceae</taxon>
        <taxon>Rubrivirga</taxon>
    </lineage>
</organism>
<evidence type="ECO:0000259" key="1">
    <source>
        <dbReference type="Pfam" id="PF00561"/>
    </source>
</evidence>
<dbReference type="PANTHER" id="PTHR37946:SF1">
    <property type="entry name" value="SLL1969 PROTEIN"/>
    <property type="match status" value="1"/>
</dbReference>
<dbReference type="SUPFAM" id="SSF53474">
    <property type="entry name" value="alpha/beta-Hydrolases"/>
    <property type="match status" value="1"/>
</dbReference>
<dbReference type="OrthoDB" id="9775557at2"/>
<keyword evidence="3" id="KW-1185">Reference proteome</keyword>
<dbReference type="PANTHER" id="PTHR37946">
    <property type="entry name" value="SLL1969 PROTEIN"/>
    <property type="match status" value="1"/>
</dbReference>
<sequence>MVRLVSLLIAVATLSACGTTRPTEDPRDLVVLVHGMGRTPLSMVPMGIGLRRAGYRVLNVGYDSGAPSVAEIAAGVGAEVKAALVEQPAPRVHFVGHSLGTVVIRWLLVHDPPEAAGRAVLLAPPNQGSHEADRWAGLVRWTFPPITELRTTGGTAVDLGAPPGVEVAVIAASRDGKVAVEETCLEGAAHAVVSSGHTFVMMRPRVIGMVRTFLAGEPLPGDSDTACADVLG</sequence>
<dbReference type="InterPro" id="IPR000073">
    <property type="entry name" value="AB_hydrolase_1"/>
</dbReference>
<dbReference type="Gene3D" id="3.40.50.1820">
    <property type="entry name" value="alpha/beta hydrolase"/>
    <property type="match status" value="1"/>
</dbReference>
<evidence type="ECO:0000313" key="2">
    <source>
        <dbReference type="EMBL" id="PAP75505.1"/>
    </source>
</evidence>
<name>A0A271IXS0_9BACT</name>
<dbReference type="PROSITE" id="PS51257">
    <property type="entry name" value="PROKAR_LIPOPROTEIN"/>
    <property type="match status" value="1"/>
</dbReference>
<accession>A0A271IXS0</accession>
<dbReference type="Proteomes" id="UP000216339">
    <property type="component" value="Unassembled WGS sequence"/>
</dbReference>
<protein>
    <recommendedName>
        <fullName evidence="1">AB hydrolase-1 domain-containing protein</fullName>
    </recommendedName>
</protein>
<dbReference type="Pfam" id="PF00561">
    <property type="entry name" value="Abhydrolase_1"/>
    <property type="match status" value="1"/>
</dbReference>
<feature type="domain" description="AB hydrolase-1" evidence="1">
    <location>
        <begin position="29"/>
        <end position="143"/>
    </location>
</feature>
<comment type="caution">
    <text evidence="2">The sequence shown here is derived from an EMBL/GenBank/DDBJ whole genome shotgun (WGS) entry which is preliminary data.</text>
</comment>
<reference evidence="2 3" key="1">
    <citation type="submission" date="2016-11" db="EMBL/GenBank/DDBJ databases">
        <title>Study of marine rhodopsin-containing bacteria.</title>
        <authorList>
            <person name="Yoshizawa S."/>
            <person name="Kumagai Y."/>
            <person name="Kogure K."/>
        </authorList>
    </citation>
    <scope>NUCLEOTIDE SEQUENCE [LARGE SCALE GENOMIC DNA]</scope>
    <source>
        <strain evidence="2 3">SAORIC-28</strain>
    </source>
</reference>
<dbReference type="EMBL" id="MQWD01000001">
    <property type="protein sequence ID" value="PAP75505.1"/>
    <property type="molecule type" value="Genomic_DNA"/>
</dbReference>
<dbReference type="InterPro" id="IPR029058">
    <property type="entry name" value="AB_hydrolase_fold"/>
</dbReference>
<proteinExistence type="predicted"/>
<evidence type="ECO:0000313" key="3">
    <source>
        <dbReference type="Proteomes" id="UP000216339"/>
    </source>
</evidence>
<dbReference type="RefSeq" id="WP_095509138.1">
    <property type="nucleotide sequence ID" value="NZ_MQWD01000001.1"/>
</dbReference>
<gene>
    <name evidence="2" type="ORF">BSZ37_03115</name>
</gene>
<dbReference type="AlphaFoldDB" id="A0A271IXS0"/>